<evidence type="ECO:0000313" key="1">
    <source>
        <dbReference type="EMBL" id="KKL57860.1"/>
    </source>
</evidence>
<feature type="non-terminal residue" evidence="1">
    <location>
        <position position="75"/>
    </location>
</feature>
<comment type="caution">
    <text evidence="1">The sequence shown here is derived from an EMBL/GenBank/DDBJ whole genome shotgun (WGS) entry which is preliminary data.</text>
</comment>
<reference evidence="1" key="1">
    <citation type="journal article" date="2015" name="Nature">
        <title>Complex archaea that bridge the gap between prokaryotes and eukaryotes.</title>
        <authorList>
            <person name="Spang A."/>
            <person name="Saw J.H."/>
            <person name="Jorgensen S.L."/>
            <person name="Zaremba-Niedzwiedzka K."/>
            <person name="Martijn J."/>
            <person name="Lind A.E."/>
            <person name="van Eijk R."/>
            <person name="Schleper C."/>
            <person name="Guy L."/>
            <person name="Ettema T.J."/>
        </authorList>
    </citation>
    <scope>NUCLEOTIDE SEQUENCE</scope>
</reference>
<name>A0A0F9FKT1_9ZZZZ</name>
<gene>
    <name evidence="1" type="ORF">LCGC14_2231200</name>
</gene>
<accession>A0A0F9FKT1</accession>
<proteinExistence type="predicted"/>
<organism evidence="1">
    <name type="scientific">marine sediment metagenome</name>
    <dbReference type="NCBI Taxonomy" id="412755"/>
    <lineage>
        <taxon>unclassified sequences</taxon>
        <taxon>metagenomes</taxon>
        <taxon>ecological metagenomes</taxon>
    </lineage>
</organism>
<protein>
    <recommendedName>
        <fullName evidence="2">Membrane fusion protein biotin-lipoyl like domain-containing protein</fullName>
    </recommendedName>
</protein>
<dbReference type="AlphaFoldDB" id="A0A0F9FKT1"/>
<evidence type="ECO:0008006" key="2">
    <source>
        <dbReference type="Google" id="ProtNLM"/>
    </source>
</evidence>
<dbReference type="EMBL" id="LAZR01030019">
    <property type="protein sequence ID" value="KKL57860.1"/>
    <property type="molecule type" value="Genomic_DNA"/>
</dbReference>
<sequence>MSDQPDKRWSATRPLILGFLGLIVLFGGFGTWAMTSQITGAVVASGRIEVDRNRQIVQHETGGVVAEILVDEGDT</sequence>